<evidence type="ECO:0000313" key="3">
    <source>
        <dbReference type="Proteomes" id="UP000648187"/>
    </source>
</evidence>
<evidence type="ECO:0000313" key="2">
    <source>
        <dbReference type="EMBL" id="KAH9641511.1"/>
    </source>
</evidence>
<dbReference type="OrthoDB" id="7290345at2759"/>
<protein>
    <submittedName>
        <fullName evidence="1">Uncharacterized protein</fullName>
    </submittedName>
</protein>
<dbReference type="Proteomes" id="UP000814243">
    <property type="component" value="Unassembled WGS sequence"/>
</dbReference>
<sequence>MMDGSLMDMVITTVGVLLTMALLSCLCCICMKFSDLKLKSYVIEMAKKRGVKMDIDKLEHKYKSCQAPNLNENCTIVVPDVVYVL</sequence>
<comment type="caution">
    <text evidence="1">The sequence shown here is derived from an EMBL/GenBank/DDBJ whole genome shotgun (WGS) entry which is preliminary data.</text>
</comment>
<organism evidence="1 3">
    <name type="scientific">Spodoptera exigua</name>
    <name type="common">Beet armyworm</name>
    <name type="synonym">Noctua fulgens</name>
    <dbReference type="NCBI Taxonomy" id="7107"/>
    <lineage>
        <taxon>Eukaryota</taxon>
        <taxon>Metazoa</taxon>
        <taxon>Ecdysozoa</taxon>
        <taxon>Arthropoda</taxon>
        <taxon>Hexapoda</taxon>
        <taxon>Insecta</taxon>
        <taxon>Pterygota</taxon>
        <taxon>Neoptera</taxon>
        <taxon>Endopterygota</taxon>
        <taxon>Lepidoptera</taxon>
        <taxon>Glossata</taxon>
        <taxon>Ditrysia</taxon>
        <taxon>Noctuoidea</taxon>
        <taxon>Noctuidae</taxon>
        <taxon>Amphipyrinae</taxon>
        <taxon>Spodoptera</taxon>
    </lineage>
</organism>
<name>A0A835L3Y8_SPOEX</name>
<dbReference type="Proteomes" id="UP000648187">
    <property type="component" value="Unassembled WGS sequence"/>
</dbReference>
<dbReference type="EMBL" id="JACEFF010000230">
    <property type="protein sequence ID" value="KAH9641511.1"/>
    <property type="molecule type" value="Genomic_DNA"/>
</dbReference>
<dbReference type="AlphaFoldDB" id="A0A835L3Y8"/>
<evidence type="ECO:0000313" key="1">
    <source>
        <dbReference type="EMBL" id="KAF9408131.1"/>
    </source>
</evidence>
<reference evidence="1" key="1">
    <citation type="submission" date="2020-08" db="EMBL/GenBank/DDBJ databases">
        <title>Spodoptera exigua strain:BAW_Kor-Di-RS1 Genome sequencing and assembly.</title>
        <authorList>
            <person name="Kim J."/>
            <person name="Nam H.Y."/>
            <person name="Kwon M."/>
            <person name="Choi J.H."/>
            <person name="Cho S.R."/>
            <person name="Kim G.-H."/>
        </authorList>
    </citation>
    <scope>NUCLEOTIDE SEQUENCE</scope>
    <source>
        <strain evidence="1">BAW_Kor-Di-RS1</strain>
        <tissue evidence="1">Whole-body</tissue>
    </source>
</reference>
<accession>A0A835L3Y8</accession>
<reference evidence="2" key="2">
    <citation type="journal article" date="2021" name="G3 (Bethesda)">
        <title>Genome and transcriptome analysis of the beet armyworm Spodoptera exigua reveals targets for pest control. .</title>
        <authorList>
            <person name="Simon S."/>
            <person name="Breeschoten T."/>
            <person name="Jansen H.J."/>
            <person name="Dirks R.P."/>
            <person name="Schranz M.E."/>
            <person name="Ros V.I.D."/>
        </authorList>
    </citation>
    <scope>NUCLEOTIDE SEQUENCE</scope>
    <source>
        <strain evidence="2">TB_SE_WUR_2020</strain>
    </source>
</reference>
<gene>
    <name evidence="2" type="ORF">HF086_017847</name>
    <name evidence="1" type="ORF">HW555_012105</name>
</gene>
<keyword evidence="3" id="KW-1185">Reference proteome</keyword>
<dbReference type="EMBL" id="JACKWZ010000406">
    <property type="protein sequence ID" value="KAF9408131.1"/>
    <property type="molecule type" value="Genomic_DNA"/>
</dbReference>
<proteinExistence type="predicted"/>